<dbReference type="EMBL" id="CP046904">
    <property type="protein sequence ID" value="QGZ40390.1"/>
    <property type="molecule type" value="Genomic_DNA"/>
</dbReference>
<keyword evidence="1" id="KW-0732">Signal</keyword>
<dbReference type="PROSITE" id="PS51257">
    <property type="entry name" value="PROKAR_LIPOPROTEIN"/>
    <property type="match status" value="1"/>
</dbReference>
<name>A0ABX6FTE1_9BURK</name>
<reference evidence="2 3" key="1">
    <citation type="submission" date="2019-12" db="EMBL/GenBank/DDBJ databases">
        <title>Draft Genome Sequences of Six Type Strains of the Genus Massilia.</title>
        <authorList>
            <person name="Miess H."/>
            <person name="Frediansyah A."/>
            <person name="Goeker M."/>
            <person name="Gross H."/>
        </authorList>
    </citation>
    <scope>NUCLEOTIDE SEQUENCE [LARGE SCALE GENOMIC DNA]</scope>
    <source>
        <strain evidence="2 3">DSM 26639</strain>
    </source>
</reference>
<feature type="signal peptide" evidence="1">
    <location>
        <begin position="1"/>
        <end position="23"/>
    </location>
</feature>
<evidence type="ECO:0000256" key="1">
    <source>
        <dbReference type="SAM" id="SignalP"/>
    </source>
</evidence>
<evidence type="ECO:0000313" key="2">
    <source>
        <dbReference type="EMBL" id="QGZ40390.1"/>
    </source>
</evidence>
<evidence type="ECO:0008006" key="4">
    <source>
        <dbReference type="Google" id="ProtNLM"/>
    </source>
</evidence>
<evidence type="ECO:0000313" key="3">
    <source>
        <dbReference type="Proteomes" id="UP000437862"/>
    </source>
</evidence>
<gene>
    <name evidence="2" type="ORF">GO485_15910</name>
</gene>
<organism evidence="2 3">
    <name type="scientific">Pseudoduganella flava</name>
    <dbReference type="NCBI Taxonomy" id="871742"/>
    <lineage>
        <taxon>Bacteria</taxon>
        <taxon>Pseudomonadati</taxon>
        <taxon>Pseudomonadota</taxon>
        <taxon>Betaproteobacteria</taxon>
        <taxon>Burkholderiales</taxon>
        <taxon>Oxalobacteraceae</taxon>
        <taxon>Telluria group</taxon>
        <taxon>Pseudoduganella</taxon>
    </lineage>
</organism>
<feature type="chain" id="PRO_5045972860" description="DUF305 domain-containing protein" evidence="1">
    <location>
        <begin position="24"/>
        <end position="93"/>
    </location>
</feature>
<dbReference type="Proteomes" id="UP000437862">
    <property type="component" value="Chromosome"/>
</dbReference>
<accession>A0ABX6FTE1</accession>
<protein>
    <recommendedName>
        <fullName evidence="4">DUF305 domain-containing protein</fullName>
    </recommendedName>
</protein>
<keyword evidence="3" id="KW-1185">Reference proteome</keyword>
<proteinExistence type="predicted"/>
<sequence>MMNPLLRWSGPLAAVLLAGCAGMADTSGLSAAGTQGGGAPDEGRQPMCAQHREIMSAKTPAERQALMEEHMKGMTPEMRDRRMEMMRQRCPYQ</sequence>
<dbReference type="RefSeq" id="WP_145876810.1">
    <property type="nucleotide sequence ID" value="NZ_CP046904.1"/>
</dbReference>